<dbReference type="WBParaSite" id="maker-PairedContig_302-snap-gene-0.13-mRNA-1">
    <property type="protein sequence ID" value="maker-PairedContig_302-snap-gene-0.13-mRNA-1"/>
    <property type="gene ID" value="maker-PairedContig_302-snap-gene-0.13"/>
</dbReference>
<sequence>MSAANDTPADDKLKSRAVSSVNGSISEEEFYRFQEQLLELRSSNYGLLGENRRQKNYIGSLMSKDTEAFLFVKDKDNSNEKPVNEICHLQRKLLSQEEEFRLQQCFQS</sequence>
<accession>A0A1I8ELU7</accession>
<dbReference type="STRING" id="6293.A0A1I8ELU7"/>
<dbReference type="GO" id="GO:0098978">
    <property type="term" value="C:glutamatergic synapse"/>
    <property type="evidence" value="ECO:0007669"/>
    <property type="project" value="TreeGrafter"/>
</dbReference>
<dbReference type="GO" id="GO:1905244">
    <property type="term" value="P:regulation of modification of synaptic structure"/>
    <property type="evidence" value="ECO:0007669"/>
    <property type="project" value="TreeGrafter"/>
</dbReference>
<reference evidence="1" key="1">
    <citation type="submission" date="2016-11" db="UniProtKB">
        <authorList>
            <consortium name="WormBaseParasite"/>
        </authorList>
    </citation>
    <scope>IDENTIFICATION</scope>
    <source>
        <strain evidence="1">pt0022</strain>
    </source>
</reference>
<dbReference type="GO" id="GO:0098887">
    <property type="term" value="P:neurotransmitter receptor transport, endosome to postsynaptic membrane"/>
    <property type="evidence" value="ECO:0007669"/>
    <property type="project" value="TreeGrafter"/>
</dbReference>
<dbReference type="PANTHER" id="PTHR18978:SF1">
    <property type="entry name" value="GRIP1-ASSOCIATED PROTEIN 1"/>
    <property type="match status" value="1"/>
</dbReference>
<dbReference type="GO" id="GO:0098998">
    <property type="term" value="C:extrinsic component of postsynaptic early endosome membrane"/>
    <property type="evidence" value="ECO:0007669"/>
    <property type="project" value="TreeGrafter"/>
</dbReference>
<name>A0A1I8ELU7_WUCBA</name>
<dbReference type="GO" id="GO:0098837">
    <property type="term" value="C:postsynaptic recycling endosome"/>
    <property type="evidence" value="ECO:0007669"/>
    <property type="project" value="TreeGrafter"/>
</dbReference>
<dbReference type="InterPro" id="IPR026204">
    <property type="entry name" value="GRIPAP1"/>
</dbReference>
<dbReference type="GO" id="GO:0099158">
    <property type="term" value="P:regulation of recycling endosome localization within postsynapse"/>
    <property type="evidence" value="ECO:0007669"/>
    <property type="project" value="TreeGrafter"/>
</dbReference>
<dbReference type="PANTHER" id="PTHR18978">
    <property type="entry name" value="GRIP-1 ASSOCIATED PROTEIN 1"/>
    <property type="match status" value="1"/>
</dbReference>
<dbReference type="AlphaFoldDB" id="A0A1I8ELU7"/>
<protein>
    <submittedName>
        <fullName evidence="1">Uncharacterized protein</fullName>
    </submittedName>
</protein>
<organism evidence="1">
    <name type="scientific">Wuchereria bancrofti</name>
    <dbReference type="NCBI Taxonomy" id="6293"/>
    <lineage>
        <taxon>Eukaryota</taxon>
        <taxon>Metazoa</taxon>
        <taxon>Ecdysozoa</taxon>
        <taxon>Nematoda</taxon>
        <taxon>Chromadorea</taxon>
        <taxon>Rhabditida</taxon>
        <taxon>Spirurina</taxon>
        <taxon>Spiruromorpha</taxon>
        <taxon>Filarioidea</taxon>
        <taxon>Onchocercidae</taxon>
        <taxon>Wuchereria</taxon>
    </lineage>
</organism>
<proteinExistence type="predicted"/>
<evidence type="ECO:0000313" key="1">
    <source>
        <dbReference type="WBParaSite" id="maker-PairedContig_302-snap-gene-0.13-mRNA-1"/>
    </source>
</evidence>
<dbReference type="GO" id="GO:0099152">
    <property type="term" value="P:regulation of neurotransmitter receptor transport, endosome to postsynaptic membrane"/>
    <property type="evidence" value="ECO:0007669"/>
    <property type="project" value="TreeGrafter"/>
</dbReference>